<accession>A0AAN9L7E6</accession>
<dbReference type="EMBL" id="JAYMYQ010000005">
    <property type="protein sequence ID" value="KAK7329083.1"/>
    <property type="molecule type" value="Genomic_DNA"/>
</dbReference>
<comment type="caution">
    <text evidence="1">The sequence shown here is derived from an EMBL/GenBank/DDBJ whole genome shotgun (WGS) entry which is preliminary data.</text>
</comment>
<proteinExistence type="predicted"/>
<dbReference type="AlphaFoldDB" id="A0AAN9L7E6"/>
<evidence type="ECO:0000313" key="2">
    <source>
        <dbReference type="Proteomes" id="UP001367508"/>
    </source>
</evidence>
<evidence type="ECO:0000313" key="1">
    <source>
        <dbReference type="EMBL" id="KAK7329083.1"/>
    </source>
</evidence>
<protein>
    <submittedName>
        <fullName evidence="1">Uncharacterized protein</fullName>
    </submittedName>
</protein>
<organism evidence="1 2">
    <name type="scientific">Canavalia gladiata</name>
    <name type="common">Sword bean</name>
    <name type="synonym">Dolichos gladiatus</name>
    <dbReference type="NCBI Taxonomy" id="3824"/>
    <lineage>
        <taxon>Eukaryota</taxon>
        <taxon>Viridiplantae</taxon>
        <taxon>Streptophyta</taxon>
        <taxon>Embryophyta</taxon>
        <taxon>Tracheophyta</taxon>
        <taxon>Spermatophyta</taxon>
        <taxon>Magnoliopsida</taxon>
        <taxon>eudicotyledons</taxon>
        <taxon>Gunneridae</taxon>
        <taxon>Pentapetalae</taxon>
        <taxon>rosids</taxon>
        <taxon>fabids</taxon>
        <taxon>Fabales</taxon>
        <taxon>Fabaceae</taxon>
        <taxon>Papilionoideae</taxon>
        <taxon>50 kb inversion clade</taxon>
        <taxon>NPAAA clade</taxon>
        <taxon>indigoferoid/millettioid clade</taxon>
        <taxon>Phaseoleae</taxon>
        <taxon>Canavalia</taxon>
    </lineage>
</organism>
<sequence length="136" mass="14979">MLMRTKSCVLEKNQSSDVWVEALQVIQNIIPALRQGTSDASLLSMAKLLRQLNATSTLDDEIEKEMRNVRWYCTGSEGLKGPAGSPAQLVRSLHANLGPEFDSRMLPFILNTPHAKLWVLGHAAHQGPGLSVRLCC</sequence>
<keyword evidence="2" id="KW-1185">Reference proteome</keyword>
<name>A0AAN9L7E6_CANGL</name>
<reference evidence="1 2" key="1">
    <citation type="submission" date="2024-01" db="EMBL/GenBank/DDBJ databases">
        <title>The genomes of 5 underutilized Papilionoideae crops provide insights into root nodulation and disease resistanc.</title>
        <authorList>
            <person name="Jiang F."/>
        </authorList>
    </citation>
    <scope>NUCLEOTIDE SEQUENCE [LARGE SCALE GENOMIC DNA]</scope>
    <source>
        <strain evidence="1">LVBAO_FW01</strain>
        <tissue evidence="1">Leaves</tissue>
    </source>
</reference>
<gene>
    <name evidence="1" type="ORF">VNO77_23229</name>
</gene>
<dbReference type="Proteomes" id="UP001367508">
    <property type="component" value="Unassembled WGS sequence"/>
</dbReference>